<keyword evidence="3" id="KW-1185">Reference proteome</keyword>
<organism evidence="2 3">
    <name type="scientific">Rhizopogon vinicolor AM-OR11-026</name>
    <dbReference type="NCBI Taxonomy" id="1314800"/>
    <lineage>
        <taxon>Eukaryota</taxon>
        <taxon>Fungi</taxon>
        <taxon>Dikarya</taxon>
        <taxon>Basidiomycota</taxon>
        <taxon>Agaricomycotina</taxon>
        <taxon>Agaricomycetes</taxon>
        <taxon>Agaricomycetidae</taxon>
        <taxon>Boletales</taxon>
        <taxon>Suillineae</taxon>
        <taxon>Rhizopogonaceae</taxon>
        <taxon>Rhizopogon</taxon>
    </lineage>
</organism>
<dbReference type="EMBL" id="KV448625">
    <property type="protein sequence ID" value="OAX34341.1"/>
    <property type="molecule type" value="Genomic_DNA"/>
</dbReference>
<proteinExistence type="predicted"/>
<dbReference type="Gene3D" id="1.20.1280.50">
    <property type="match status" value="1"/>
</dbReference>
<dbReference type="AlphaFoldDB" id="A0A1B7MP52"/>
<gene>
    <name evidence="2" type="ORF">K503DRAFT_747560</name>
</gene>
<evidence type="ECO:0000313" key="3">
    <source>
        <dbReference type="Proteomes" id="UP000092154"/>
    </source>
</evidence>
<accession>A0A1B7MP52</accession>
<dbReference type="OrthoDB" id="2998253at2759"/>
<name>A0A1B7MP52_9AGAM</name>
<dbReference type="STRING" id="1314800.A0A1B7MP52"/>
<feature type="domain" description="F-box" evidence="1">
    <location>
        <begin position="32"/>
        <end position="89"/>
    </location>
</feature>
<dbReference type="Pfam" id="PF12937">
    <property type="entry name" value="F-box-like"/>
    <property type="match status" value="1"/>
</dbReference>
<evidence type="ECO:0000259" key="1">
    <source>
        <dbReference type="Pfam" id="PF12937"/>
    </source>
</evidence>
<evidence type="ECO:0000313" key="2">
    <source>
        <dbReference type="EMBL" id="OAX34341.1"/>
    </source>
</evidence>
<reference evidence="2 3" key="1">
    <citation type="submission" date="2016-06" db="EMBL/GenBank/DDBJ databases">
        <title>Comparative genomics of the ectomycorrhizal sister species Rhizopogon vinicolor and Rhizopogon vesiculosus (Basidiomycota: Boletales) reveals a divergence of the mating type B locus.</title>
        <authorList>
            <consortium name="DOE Joint Genome Institute"/>
            <person name="Mujic A.B."/>
            <person name="Kuo A."/>
            <person name="Tritt A."/>
            <person name="Lipzen A."/>
            <person name="Chen C."/>
            <person name="Johnson J."/>
            <person name="Sharma A."/>
            <person name="Barry K."/>
            <person name="Grigoriev I.V."/>
            <person name="Spatafora J.W."/>
        </authorList>
    </citation>
    <scope>NUCLEOTIDE SEQUENCE [LARGE SCALE GENOMIC DNA]</scope>
    <source>
        <strain evidence="2 3">AM-OR11-026</strain>
    </source>
</reference>
<sequence>MDGVKNLHQQLVGGQDETIHSTVLRRGYESALSRLPVEVLCQIFVLCLPAETRHFRISSKLAPILLTRICRRWREVAVTTPSLWCRLYVNILSDREDWRKTTLCYGLWLQWSRECPLSLAIHCSQNGAAKLQRLLQPYKTQITSLQLLSEDAAIAAELLLPDLPALQKLKLQWRDSRDDEVATV</sequence>
<dbReference type="InParanoid" id="A0A1B7MP52"/>
<dbReference type="Proteomes" id="UP000092154">
    <property type="component" value="Unassembled WGS sequence"/>
</dbReference>
<protein>
    <recommendedName>
        <fullName evidence="1">F-box domain-containing protein</fullName>
    </recommendedName>
</protein>
<dbReference type="InterPro" id="IPR001810">
    <property type="entry name" value="F-box_dom"/>
</dbReference>